<feature type="compositionally biased region" description="Acidic residues" evidence="7">
    <location>
        <begin position="623"/>
        <end position="638"/>
    </location>
</feature>
<evidence type="ECO:0000256" key="2">
    <source>
        <dbReference type="ARBA" id="ARBA00007590"/>
    </source>
</evidence>
<dbReference type="CDD" id="cd17330">
    <property type="entry name" value="MFS_SLC46_TetA_like"/>
    <property type="match status" value="1"/>
</dbReference>
<feature type="transmembrane region" description="Helical" evidence="8">
    <location>
        <begin position="402"/>
        <end position="423"/>
    </location>
</feature>
<dbReference type="Proteomes" id="UP000054383">
    <property type="component" value="Unassembled WGS sequence"/>
</dbReference>
<sequence length="638" mass="69729">MVSPEFTQTSAGILSALTSLGGAIGYARTGSIPSIAAGVSVGAIYLLSMIRLRNGQSYGEELGLLASTVLAGSSVPRALRLRKPVPVALSFVATYGLVLFGVKRVFRFCLRRQVRFDEMLQEKPKLPVKQLVILSICRFAEPIVFTSVLPYLPEMVESVGVRKNEIAKWVGISSAVLAICQCVMAVPWGALSDRMGRKYTILMGLTSTMLFSLMFGFSKSLVTLLIARAFLGLMNGNVGIIRTMVAEMISDKSLQPRAFSIMPLVWTIGSIFGPAFGGAFANPAVKHPEIFGDWEIFRKYPYALPNILAALFFIVGITTGVLFLDETLASRKDNVDYGRVLGQFLTGLCTGRRRQPRRDPGVVDETTRLLQDRDDLENSSIAKQAQSTKTPKPKKKVSIRQVLTPQSVLILMAYGMMALHSMAFDSLFPVFLHHPKQDIVNNPDVQLPFKFAGGFGYDAQTTGFLYTLIGIIGMFVQFLIFPVAARRYGVLNCYKVVASLFPVIYAITPFIVLVPETIRMATVFVLMVSKLILVIFCFPCCTILLTNSAASLEILGTLNGVGVSVSAVGRAAGPALVGHAFSVGVRHGYGIFPWWLLTMLTVLGAVPIFRIIETDGFAGNKPDDDDDDDDEEQNEETH</sequence>
<dbReference type="OrthoDB" id="10262656at2759"/>
<feature type="transmembrane region" description="Helical" evidence="8">
    <location>
        <begin position="302"/>
        <end position="324"/>
    </location>
</feature>
<dbReference type="PANTHER" id="PTHR23504:SF8">
    <property type="entry name" value="TRANSPORTER, PUTATIVE (AFU_ORTHOLOGUE AFUA_1G03730)-RELATED"/>
    <property type="match status" value="1"/>
</dbReference>
<feature type="transmembrane region" description="Helical" evidence="8">
    <location>
        <begin position="172"/>
        <end position="191"/>
    </location>
</feature>
<evidence type="ECO:0000313" key="11">
    <source>
        <dbReference type="Proteomes" id="UP000054383"/>
    </source>
</evidence>
<feature type="transmembrane region" description="Helical" evidence="8">
    <location>
        <begin position="221"/>
        <end position="240"/>
    </location>
</feature>
<evidence type="ECO:0000256" key="5">
    <source>
        <dbReference type="ARBA" id="ARBA00022989"/>
    </source>
</evidence>
<gene>
    <name evidence="10" type="ORF">PISL3812_07290</name>
</gene>
<dbReference type="InterPro" id="IPR036259">
    <property type="entry name" value="MFS_trans_sf"/>
</dbReference>
<dbReference type="PANTHER" id="PTHR23504">
    <property type="entry name" value="MAJOR FACILITATOR SUPERFAMILY DOMAIN-CONTAINING PROTEIN 10"/>
    <property type="match status" value="1"/>
</dbReference>
<feature type="transmembrane region" description="Helical" evidence="8">
    <location>
        <begin position="85"/>
        <end position="110"/>
    </location>
</feature>
<reference evidence="10 11" key="1">
    <citation type="submission" date="2015-04" db="EMBL/GenBank/DDBJ databases">
        <authorList>
            <person name="Syromyatnikov M.Y."/>
            <person name="Popov V.N."/>
        </authorList>
    </citation>
    <scope>NUCLEOTIDE SEQUENCE [LARGE SCALE GENOMIC DNA]</scope>
    <source>
        <strain evidence="10">WF-38-12</strain>
    </source>
</reference>
<dbReference type="Gene3D" id="1.10.10.1740">
    <property type="entry name" value="Transmembrane protein 14-like"/>
    <property type="match status" value="1"/>
</dbReference>
<protein>
    <submittedName>
        <fullName evidence="10">Putative membrane protein YCR023C</fullName>
    </submittedName>
</protein>
<evidence type="ECO:0000256" key="4">
    <source>
        <dbReference type="ARBA" id="ARBA00022692"/>
    </source>
</evidence>
<evidence type="ECO:0000256" key="6">
    <source>
        <dbReference type="ARBA" id="ARBA00023136"/>
    </source>
</evidence>
<organism evidence="10 11">
    <name type="scientific">Talaromyces islandicus</name>
    <name type="common">Penicillium islandicum</name>
    <dbReference type="NCBI Taxonomy" id="28573"/>
    <lineage>
        <taxon>Eukaryota</taxon>
        <taxon>Fungi</taxon>
        <taxon>Dikarya</taxon>
        <taxon>Ascomycota</taxon>
        <taxon>Pezizomycotina</taxon>
        <taxon>Eurotiomycetes</taxon>
        <taxon>Eurotiomycetidae</taxon>
        <taxon>Eurotiales</taxon>
        <taxon>Trichocomaceae</taxon>
        <taxon>Talaromyces</taxon>
        <taxon>Talaromyces sect. Islandici</taxon>
    </lineage>
</organism>
<dbReference type="InterPro" id="IPR011701">
    <property type="entry name" value="MFS"/>
</dbReference>
<evidence type="ECO:0000313" key="10">
    <source>
        <dbReference type="EMBL" id="CRG90247.1"/>
    </source>
</evidence>
<evidence type="ECO:0000256" key="7">
    <source>
        <dbReference type="SAM" id="MobiDB-lite"/>
    </source>
</evidence>
<dbReference type="AlphaFoldDB" id="A0A0U1M3V6"/>
<dbReference type="SUPFAM" id="SSF103473">
    <property type="entry name" value="MFS general substrate transporter"/>
    <property type="match status" value="1"/>
</dbReference>
<dbReference type="InterPro" id="IPR020846">
    <property type="entry name" value="MFS_dom"/>
</dbReference>
<comment type="similarity">
    <text evidence="2">Belongs to the TMEM14 family.</text>
</comment>
<dbReference type="InterPro" id="IPR044890">
    <property type="entry name" value="TMEM14_sf"/>
</dbReference>
<feature type="transmembrane region" description="Helical" evidence="8">
    <location>
        <begin position="464"/>
        <end position="484"/>
    </location>
</feature>
<dbReference type="GO" id="GO:0016020">
    <property type="term" value="C:membrane"/>
    <property type="evidence" value="ECO:0007669"/>
    <property type="project" value="UniProtKB-SubCell"/>
</dbReference>
<evidence type="ECO:0000256" key="1">
    <source>
        <dbReference type="ARBA" id="ARBA00004141"/>
    </source>
</evidence>
<dbReference type="InterPro" id="IPR005349">
    <property type="entry name" value="TMEM14"/>
</dbReference>
<evidence type="ECO:0000259" key="9">
    <source>
        <dbReference type="PROSITE" id="PS50850"/>
    </source>
</evidence>
<accession>A0A0U1M3V6</accession>
<evidence type="ECO:0000256" key="3">
    <source>
        <dbReference type="ARBA" id="ARBA00022448"/>
    </source>
</evidence>
<dbReference type="Pfam" id="PF07690">
    <property type="entry name" value="MFS_1"/>
    <property type="match status" value="1"/>
</dbReference>
<feature type="transmembrane region" description="Helical" evidence="8">
    <location>
        <begin position="261"/>
        <end position="282"/>
    </location>
</feature>
<keyword evidence="11" id="KW-1185">Reference proteome</keyword>
<keyword evidence="5 8" id="KW-1133">Transmembrane helix</keyword>
<comment type="subcellular location">
    <subcellularLocation>
        <location evidence="1">Membrane</location>
        <topology evidence="1">Multi-pass membrane protein</topology>
    </subcellularLocation>
</comment>
<keyword evidence="4 8" id="KW-0812">Transmembrane</keyword>
<dbReference type="EMBL" id="CVMT01000007">
    <property type="protein sequence ID" value="CRG90247.1"/>
    <property type="molecule type" value="Genomic_DNA"/>
</dbReference>
<keyword evidence="6 8" id="KW-0472">Membrane</keyword>
<dbReference type="PROSITE" id="PS50850">
    <property type="entry name" value="MFS"/>
    <property type="match status" value="1"/>
</dbReference>
<name>A0A0U1M3V6_TALIS</name>
<feature type="transmembrane region" description="Helical" evidence="8">
    <location>
        <begin position="592"/>
        <end position="612"/>
    </location>
</feature>
<evidence type="ECO:0000256" key="8">
    <source>
        <dbReference type="SAM" id="Phobius"/>
    </source>
</evidence>
<feature type="transmembrane region" description="Helical" evidence="8">
    <location>
        <begin position="520"/>
        <end position="545"/>
    </location>
</feature>
<feature type="domain" description="Major facilitator superfamily (MFS) profile" evidence="9">
    <location>
        <begin position="130"/>
        <end position="616"/>
    </location>
</feature>
<dbReference type="Gene3D" id="1.20.1250.20">
    <property type="entry name" value="MFS general substrate transporter like domains"/>
    <property type="match status" value="1"/>
</dbReference>
<keyword evidence="3" id="KW-0813">Transport</keyword>
<feature type="transmembrane region" description="Helical" evidence="8">
    <location>
        <begin position="552"/>
        <end position="572"/>
    </location>
</feature>
<dbReference type="Pfam" id="PF03647">
    <property type="entry name" value="Tmemb_14"/>
    <property type="match status" value="1"/>
</dbReference>
<dbReference type="GO" id="GO:0022857">
    <property type="term" value="F:transmembrane transporter activity"/>
    <property type="evidence" value="ECO:0007669"/>
    <property type="project" value="InterPro"/>
</dbReference>
<proteinExistence type="inferred from homology"/>
<feature type="transmembrane region" description="Helical" evidence="8">
    <location>
        <begin position="496"/>
        <end position="514"/>
    </location>
</feature>
<dbReference type="OMA" id="PWKELQP"/>
<feature type="region of interest" description="Disordered" evidence="7">
    <location>
        <begin position="619"/>
        <end position="638"/>
    </location>
</feature>